<organism evidence="3 4">
    <name type="scientific">Brachionus calyciflorus</name>
    <dbReference type="NCBI Taxonomy" id="104777"/>
    <lineage>
        <taxon>Eukaryota</taxon>
        <taxon>Metazoa</taxon>
        <taxon>Spiralia</taxon>
        <taxon>Gnathifera</taxon>
        <taxon>Rotifera</taxon>
        <taxon>Eurotatoria</taxon>
        <taxon>Monogononta</taxon>
        <taxon>Pseudotrocha</taxon>
        <taxon>Ploima</taxon>
        <taxon>Brachionidae</taxon>
        <taxon>Brachionus</taxon>
    </lineage>
</organism>
<keyword evidence="1" id="KW-1133">Transmembrane helix</keyword>
<dbReference type="EMBL" id="CAJNOC010001203">
    <property type="protein sequence ID" value="CAF0844332.1"/>
    <property type="molecule type" value="Genomic_DNA"/>
</dbReference>
<gene>
    <name evidence="3" type="ORF">OXX778_LOCUS8620</name>
</gene>
<dbReference type="Proteomes" id="UP000663879">
    <property type="component" value="Unassembled WGS sequence"/>
</dbReference>
<evidence type="ECO:0000256" key="1">
    <source>
        <dbReference type="SAM" id="Phobius"/>
    </source>
</evidence>
<keyword evidence="2" id="KW-0732">Signal</keyword>
<comment type="caution">
    <text evidence="3">The sequence shown here is derived from an EMBL/GenBank/DDBJ whole genome shotgun (WGS) entry which is preliminary data.</text>
</comment>
<reference evidence="3" key="1">
    <citation type="submission" date="2021-02" db="EMBL/GenBank/DDBJ databases">
        <authorList>
            <person name="Nowell W R."/>
        </authorList>
    </citation>
    <scope>NUCLEOTIDE SEQUENCE</scope>
    <source>
        <strain evidence="3">Ploen Becks lab</strain>
    </source>
</reference>
<feature type="transmembrane region" description="Helical" evidence="1">
    <location>
        <begin position="131"/>
        <end position="155"/>
    </location>
</feature>
<dbReference type="AlphaFoldDB" id="A0A813VVR8"/>
<protein>
    <submittedName>
        <fullName evidence="3">Uncharacterized protein</fullName>
    </submittedName>
</protein>
<name>A0A813VVR8_9BILA</name>
<evidence type="ECO:0000256" key="2">
    <source>
        <dbReference type="SAM" id="SignalP"/>
    </source>
</evidence>
<feature type="chain" id="PRO_5032406796" evidence="2">
    <location>
        <begin position="31"/>
        <end position="177"/>
    </location>
</feature>
<sequence>MVSGEHLFKNFLEVLLCLNLIQSSINVVKATNSVPTEKYQRSSDISCLYCINCNHTSFLSKYSYRNGCKSCSIRKILNDSNEESFDLNCEREQKCCDFKQGIKRLCCDDNCNYISNYENFPTGFYSCKLNFYLSFTLAFVLSVIILFFILDFLCIKKAMNYEQHIRRKFRRLAIVYV</sequence>
<keyword evidence="4" id="KW-1185">Reference proteome</keyword>
<feature type="signal peptide" evidence="2">
    <location>
        <begin position="1"/>
        <end position="30"/>
    </location>
</feature>
<evidence type="ECO:0000313" key="4">
    <source>
        <dbReference type="Proteomes" id="UP000663879"/>
    </source>
</evidence>
<accession>A0A813VVR8</accession>
<proteinExistence type="predicted"/>
<evidence type="ECO:0000313" key="3">
    <source>
        <dbReference type="EMBL" id="CAF0844332.1"/>
    </source>
</evidence>
<keyword evidence="1" id="KW-0812">Transmembrane</keyword>
<keyword evidence="1" id="KW-0472">Membrane</keyword>